<accession>A0A0B2QH25</accession>
<reference evidence="1" key="1">
    <citation type="submission" date="2014-07" db="EMBL/GenBank/DDBJ databases">
        <title>Identification of a novel salt tolerance gene in wild soybean by whole-genome sequencing.</title>
        <authorList>
            <person name="Lam H.-M."/>
            <person name="Qi X."/>
            <person name="Li M.-W."/>
            <person name="Liu X."/>
            <person name="Xie M."/>
            <person name="Ni M."/>
            <person name="Xu X."/>
        </authorList>
    </citation>
    <scope>NUCLEOTIDE SEQUENCE [LARGE SCALE GENOMIC DNA]</scope>
    <source>
        <tissue evidence="1">Root</tissue>
    </source>
</reference>
<name>A0A0B2QH25_GLYSO</name>
<dbReference type="Proteomes" id="UP000053555">
    <property type="component" value="Unassembled WGS sequence"/>
</dbReference>
<dbReference type="AlphaFoldDB" id="A0A0B2QH25"/>
<dbReference type="EMBL" id="KN659064">
    <property type="protein sequence ID" value="KHN19549.1"/>
    <property type="molecule type" value="Genomic_DNA"/>
</dbReference>
<evidence type="ECO:0000313" key="1">
    <source>
        <dbReference type="EMBL" id="KHN19549.1"/>
    </source>
</evidence>
<proteinExistence type="predicted"/>
<sequence>MQSNTMRLKGSIGYIAREMLVAKRPTDEIFKEGLSLSIFISAMDENEVLKVADRRLIDDYEYSTQSP</sequence>
<gene>
    <name evidence="1" type="ORF">glysoja_027806</name>
</gene>
<protein>
    <submittedName>
        <fullName evidence="1">Uncharacterized protein</fullName>
    </submittedName>
</protein>
<organism evidence="1">
    <name type="scientific">Glycine soja</name>
    <name type="common">Wild soybean</name>
    <dbReference type="NCBI Taxonomy" id="3848"/>
    <lineage>
        <taxon>Eukaryota</taxon>
        <taxon>Viridiplantae</taxon>
        <taxon>Streptophyta</taxon>
        <taxon>Embryophyta</taxon>
        <taxon>Tracheophyta</taxon>
        <taxon>Spermatophyta</taxon>
        <taxon>Magnoliopsida</taxon>
        <taxon>eudicotyledons</taxon>
        <taxon>Gunneridae</taxon>
        <taxon>Pentapetalae</taxon>
        <taxon>rosids</taxon>
        <taxon>fabids</taxon>
        <taxon>Fabales</taxon>
        <taxon>Fabaceae</taxon>
        <taxon>Papilionoideae</taxon>
        <taxon>50 kb inversion clade</taxon>
        <taxon>NPAAA clade</taxon>
        <taxon>indigoferoid/millettioid clade</taxon>
        <taxon>Phaseoleae</taxon>
        <taxon>Glycine</taxon>
        <taxon>Glycine subgen. Soja</taxon>
    </lineage>
</organism>